<dbReference type="InterPro" id="IPR058822">
    <property type="entry name" value="Ig-like_FimD_3rd"/>
</dbReference>
<reference evidence="14 15" key="1">
    <citation type="submission" date="2014-08" db="EMBL/GenBank/DDBJ databases">
        <title>Porphyromonas gulae strain:COT-052_OH1451 Genome sequencing.</title>
        <authorList>
            <person name="Wallis C."/>
            <person name="Deusch O."/>
            <person name="O'Flynn C."/>
            <person name="Davis I."/>
            <person name="Jospin G."/>
            <person name="Darling A.E."/>
            <person name="Coil D.A."/>
            <person name="Alexiev A."/>
            <person name="Horsfall A."/>
            <person name="Kirkwood N."/>
            <person name="Harris S."/>
            <person name="Eisen J.A."/>
        </authorList>
    </citation>
    <scope>NUCLEOTIDE SEQUENCE [LARGE SCALE GENOMIC DNA]</scope>
    <source>
        <strain evidence="15">COT-052 OH1451</strain>
    </source>
</reference>
<comment type="subcellular location">
    <subcellularLocation>
        <location evidence="1">Cell outer membrane</location>
    </subcellularLocation>
    <subcellularLocation>
        <location evidence="2">Fimbrium</location>
    </subcellularLocation>
</comment>
<dbReference type="GO" id="GO:0009279">
    <property type="term" value="C:cell outer membrane"/>
    <property type="evidence" value="ECO:0007669"/>
    <property type="project" value="UniProtKB-SubCell"/>
</dbReference>
<dbReference type="PROSITE" id="PS51257">
    <property type="entry name" value="PROKAR_LIPOPROTEIN"/>
    <property type="match status" value="1"/>
</dbReference>
<keyword evidence="4 11" id="KW-0732">Signal</keyword>
<feature type="domain" description="Major fimbrium tip subunit FimD third Ig-like" evidence="13">
    <location>
        <begin position="348"/>
        <end position="452"/>
    </location>
</feature>
<organism evidence="14 15">
    <name type="scientific">Porphyromonas gulae</name>
    <dbReference type="NCBI Taxonomy" id="111105"/>
    <lineage>
        <taxon>Bacteria</taxon>
        <taxon>Pseudomonadati</taxon>
        <taxon>Bacteroidota</taxon>
        <taxon>Bacteroidia</taxon>
        <taxon>Bacteroidales</taxon>
        <taxon>Porphyromonadaceae</taxon>
        <taxon>Porphyromonas</taxon>
    </lineage>
</organism>
<name>A0A0A2F8D7_9PORP</name>
<dbReference type="Pfam" id="PF26306">
    <property type="entry name" value="FimD_3rd"/>
    <property type="match status" value="1"/>
</dbReference>
<dbReference type="AlphaFoldDB" id="A0A0A2F8D7"/>
<evidence type="ECO:0000256" key="5">
    <source>
        <dbReference type="ARBA" id="ARBA00023026"/>
    </source>
</evidence>
<evidence type="ECO:0000313" key="15">
    <source>
        <dbReference type="Proteomes" id="UP000030130"/>
    </source>
</evidence>
<feature type="domain" description="Major fimbrial subunit protein N-terminal" evidence="12">
    <location>
        <begin position="40"/>
        <end position="171"/>
    </location>
</feature>
<evidence type="ECO:0000256" key="6">
    <source>
        <dbReference type="ARBA" id="ARBA00023136"/>
    </source>
</evidence>
<accession>A0A0A2F8D7</accession>
<evidence type="ECO:0000313" key="14">
    <source>
        <dbReference type="EMBL" id="KGN87286.1"/>
    </source>
</evidence>
<evidence type="ECO:0000256" key="7">
    <source>
        <dbReference type="ARBA" id="ARBA00023139"/>
    </source>
</evidence>
<dbReference type="Proteomes" id="UP000030130">
    <property type="component" value="Unassembled WGS sequence"/>
</dbReference>
<proteinExistence type="inferred from homology"/>
<keyword evidence="6" id="KW-0472">Membrane</keyword>
<evidence type="ECO:0000256" key="11">
    <source>
        <dbReference type="SAM" id="SignalP"/>
    </source>
</evidence>
<gene>
    <name evidence="14" type="ORF">HR08_02490</name>
</gene>
<dbReference type="OrthoDB" id="1046951at2"/>
<feature type="signal peptide" evidence="11">
    <location>
        <begin position="1"/>
        <end position="20"/>
    </location>
</feature>
<evidence type="ECO:0000256" key="4">
    <source>
        <dbReference type="ARBA" id="ARBA00022729"/>
    </source>
</evidence>
<dbReference type="InterPro" id="IPR029141">
    <property type="entry name" value="FimA_N"/>
</dbReference>
<evidence type="ECO:0000256" key="10">
    <source>
        <dbReference type="ARBA" id="ARBA00023288"/>
    </source>
</evidence>
<dbReference type="GO" id="GO:0009289">
    <property type="term" value="C:pilus"/>
    <property type="evidence" value="ECO:0007669"/>
    <property type="project" value="UniProtKB-SubCell"/>
</dbReference>
<keyword evidence="9" id="KW-0281">Fimbrium</keyword>
<protein>
    <submittedName>
        <fullName evidence="14">Uncharacterized protein</fullName>
    </submittedName>
</protein>
<keyword evidence="8" id="KW-0998">Cell outer membrane</keyword>
<evidence type="ECO:0000256" key="2">
    <source>
        <dbReference type="ARBA" id="ARBA00004561"/>
    </source>
</evidence>
<evidence type="ECO:0000259" key="13">
    <source>
        <dbReference type="Pfam" id="PF26306"/>
    </source>
</evidence>
<keyword evidence="7" id="KW-0564">Palmitate</keyword>
<evidence type="ECO:0000256" key="9">
    <source>
        <dbReference type="ARBA" id="ARBA00023263"/>
    </source>
</evidence>
<evidence type="ECO:0000256" key="3">
    <source>
        <dbReference type="ARBA" id="ARBA00006011"/>
    </source>
</evidence>
<comment type="similarity">
    <text evidence="3">Belongs to the bacteroidetes fimbrillin superfamily. FimA/Mfa1 family.</text>
</comment>
<keyword evidence="5" id="KW-0843">Virulence</keyword>
<keyword evidence="10" id="KW-0449">Lipoprotein</keyword>
<evidence type="ECO:0000259" key="12">
    <source>
        <dbReference type="Pfam" id="PF06321"/>
    </source>
</evidence>
<dbReference type="EMBL" id="JRAI01000015">
    <property type="protein sequence ID" value="KGN87286.1"/>
    <property type="molecule type" value="Genomic_DNA"/>
</dbReference>
<comment type="caution">
    <text evidence="14">The sequence shown here is derived from an EMBL/GenBank/DDBJ whole genome shotgun (WGS) entry which is preliminary data.</text>
</comment>
<dbReference type="eggNOG" id="ENOG502Z7S7">
    <property type="taxonomic scope" value="Bacteria"/>
</dbReference>
<sequence length="670" mass="74220">MKTKLKINLLAILFVSIVTGCIHEKVDNPETDPSSLILRVQLSEGGEGRSTEAGETSYGENAIEHLAVVFYHGGTKVWEAVPTVQSVGNYIIPVPQHMYGQFDGTKEFNIYLIANVHGFAGPNSETDLPKKVISNDIAVSSSSGTPPDKFAMYGFTSKQINMATSEGKQLGNINLKRVAAKIRLKSPTVIVEGYTMVGLPQAKYRNYVNKGYLQFEDIPSGADAGGVIPYKELNEANGTVHFYSYYNQWEETTPADQRPELILMIKLKQDGQTDNLAKAYYYRVPINASDNKIRSNYLYDMSVTIEVLGGLEEENPIALNGTFCVLPWSEHADDQTLPDTQYLEVIPQESVMNLITETHLDYKSSSTIEIKDVKASYTFVNGETGIETTVHYHPNQTAPESHIGQFPIVTEESGKIKVSSILPVNNVPKKITFTVKNLKGGLTKQVTIVQNPSEYVVHTMGTASYWQPGGNLAPGLNNKAIYHIVILAPTGDMVTGFPPRENKDFYYQNSPGILGGWVYSDDVTNSSTETSQMVSPSFELASQLGATVIQPYEKVIGGYNIHSNYASGSAATRNALGTCAEYWEKRVVNGAEVILNDWRLPTKKEVELVYRLQKDPKSAVKAIMTGKYYWSNLKHPAIHNPDGEFVNNVSESRAHVRCVRDVKDDIRKKK</sequence>
<dbReference type="RefSeq" id="WP_039420255.1">
    <property type="nucleotide sequence ID" value="NZ_JRAI01000015.1"/>
</dbReference>
<feature type="chain" id="PRO_5001987285" evidence="11">
    <location>
        <begin position="21"/>
        <end position="670"/>
    </location>
</feature>
<dbReference type="Pfam" id="PF06321">
    <property type="entry name" value="P_gingi_FimA"/>
    <property type="match status" value="1"/>
</dbReference>
<evidence type="ECO:0000256" key="1">
    <source>
        <dbReference type="ARBA" id="ARBA00004442"/>
    </source>
</evidence>
<dbReference type="STRING" id="111105.HR09_03190"/>
<evidence type="ECO:0000256" key="8">
    <source>
        <dbReference type="ARBA" id="ARBA00023237"/>
    </source>
</evidence>